<reference evidence="4 5" key="1">
    <citation type="submission" date="2018-03" db="EMBL/GenBank/DDBJ databases">
        <title>Genomic Encyclopedia of Archaeal and Bacterial Type Strains, Phase II (KMG-II): from individual species to whole genera.</title>
        <authorList>
            <person name="Goeker M."/>
        </authorList>
    </citation>
    <scope>NUCLEOTIDE SEQUENCE [LARGE SCALE GENOMIC DNA]</scope>
    <source>
        <strain evidence="4 5">DSM 19711</strain>
    </source>
</reference>
<evidence type="ECO:0000313" key="5">
    <source>
        <dbReference type="Proteomes" id="UP000238083"/>
    </source>
</evidence>
<dbReference type="Proteomes" id="UP000238083">
    <property type="component" value="Unassembled WGS sequence"/>
</dbReference>
<dbReference type="InterPro" id="IPR013094">
    <property type="entry name" value="AB_hydrolase_3"/>
</dbReference>
<dbReference type="GO" id="GO:0016787">
    <property type="term" value="F:hydrolase activity"/>
    <property type="evidence" value="ECO:0007669"/>
    <property type="project" value="UniProtKB-KW"/>
</dbReference>
<evidence type="ECO:0000313" key="4">
    <source>
        <dbReference type="EMBL" id="PRY14020.1"/>
    </source>
</evidence>
<dbReference type="AlphaFoldDB" id="A0A2T0R2L7"/>
<organism evidence="4 5">
    <name type="scientific">Kineococcus rhizosphaerae</name>
    <dbReference type="NCBI Taxonomy" id="559628"/>
    <lineage>
        <taxon>Bacteria</taxon>
        <taxon>Bacillati</taxon>
        <taxon>Actinomycetota</taxon>
        <taxon>Actinomycetes</taxon>
        <taxon>Kineosporiales</taxon>
        <taxon>Kineosporiaceae</taxon>
        <taxon>Kineococcus</taxon>
    </lineage>
</organism>
<evidence type="ECO:0000256" key="1">
    <source>
        <dbReference type="ARBA" id="ARBA00022801"/>
    </source>
</evidence>
<dbReference type="OrthoDB" id="3209779at2"/>
<dbReference type="PANTHER" id="PTHR48081:SF8">
    <property type="entry name" value="ALPHA_BETA HYDROLASE FOLD-3 DOMAIN-CONTAINING PROTEIN-RELATED"/>
    <property type="match status" value="1"/>
</dbReference>
<feature type="region of interest" description="Disordered" evidence="2">
    <location>
        <begin position="46"/>
        <end position="69"/>
    </location>
</feature>
<dbReference type="Gene3D" id="3.40.50.1820">
    <property type="entry name" value="alpha/beta hydrolase"/>
    <property type="match status" value="1"/>
</dbReference>
<dbReference type="SUPFAM" id="SSF53474">
    <property type="entry name" value="alpha/beta-Hydrolases"/>
    <property type="match status" value="1"/>
</dbReference>
<keyword evidence="1" id="KW-0378">Hydrolase</keyword>
<dbReference type="EMBL" id="PVZF01000007">
    <property type="protein sequence ID" value="PRY14020.1"/>
    <property type="molecule type" value="Genomic_DNA"/>
</dbReference>
<evidence type="ECO:0000256" key="2">
    <source>
        <dbReference type="SAM" id="MobiDB-lite"/>
    </source>
</evidence>
<evidence type="ECO:0000259" key="3">
    <source>
        <dbReference type="Pfam" id="PF07859"/>
    </source>
</evidence>
<gene>
    <name evidence="4" type="ORF">CLV37_107139</name>
</gene>
<keyword evidence="5" id="KW-1185">Reference proteome</keyword>
<dbReference type="Pfam" id="PF07859">
    <property type="entry name" value="Abhydrolase_3"/>
    <property type="match status" value="1"/>
</dbReference>
<feature type="compositionally biased region" description="Basic and acidic residues" evidence="2">
    <location>
        <begin position="46"/>
        <end position="61"/>
    </location>
</feature>
<dbReference type="PANTHER" id="PTHR48081">
    <property type="entry name" value="AB HYDROLASE SUPERFAMILY PROTEIN C4A8.06C"/>
    <property type="match status" value="1"/>
</dbReference>
<accession>A0A2T0R2L7</accession>
<dbReference type="InterPro" id="IPR029058">
    <property type="entry name" value="AB_hydrolase_fold"/>
</dbReference>
<protein>
    <submittedName>
        <fullName evidence="4">Acetyl esterase/lipase</fullName>
    </submittedName>
</protein>
<feature type="domain" description="Alpha/beta hydrolase fold-3" evidence="3">
    <location>
        <begin position="94"/>
        <end position="318"/>
    </location>
</feature>
<name>A0A2T0R2L7_9ACTN</name>
<proteinExistence type="predicted"/>
<sequence>MRMLTGVNGTRTLDPELAALATLIPLIDLHDMEQARRIERTVVEEMHRGSHPGPVEHHSAPRPDGSGVALTLRRPRPASRRIPGAVPRASLPVLVFLHGGSFVTGGLHTEEERCGYYADATGCAVLSVDYRLSPEHPYPAALDDCGWVLDWLADNAAGLGLDPTRVAMGGLSAGGALAAGTALRWRDARRTAAGGGARLQVVLQLLLHPVLDGTLGTASVRLFEDTPIITGQHLRDCWAMYLGVGLGDDEGLQAAVRAPSARYASPGRVDDLAGLPPVFLSTAEFDPLRDEGLSFALGLLAAGIPVELHHYARAFHSFDSFSATRMGRTALAAHVDALHAAFR</sequence>
<comment type="caution">
    <text evidence="4">The sequence shown here is derived from an EMBL/GenBank/DDBJ whole genome shotgun (WGS) entry which is preliminary data.</text>
</comment>
<dbReference type="InterPro" id="IPR050300">
    <property type="entry name" value="GDXG_lipolytic_enzyme"/>
</dbReference>